<evidence type="ECO:0000256" key="3">
    <source>
        <dbReference type="SAM" id="Phobius"/>
    </source>
</evidence>
<reference evidence="4" key="2">
    <citation type="submission" date="2023-04" db="EMBL/GenBank/DDBJ databases">
        <authorList>
            <person name="Bruccoleri R.E."/>
            <person name="Oakeley E.J."/>
            <person name="Faust A.-M."/>
            <person name="Dessus-Babus S."/>
            <person name="Altorfer M."/>
            <person name="Burckhardt D."/>
            <person name="Oertli M."/>
            <person name="Naumann U."/>
            <person name="Petersen F."/>
            <person name="Wong J."/>
        </authorList>
    </citation>
    <scope>NUCLEOTIDE SEQUENCE</scope>
    <source>
        <strain evidence="4">GSM-AAB239-AS_SAM_17_03QT</strain>
        <tissue evidence="4">Leaf</tissue>
    </source>
</reference>
<feature type="transmembrane region" description="Helical" evidence="3">
    <location>
        <begin position="29"/>
        <end position="47"/>
    </location>
</feature>
<evidence type="ECO:0000256" key="1">
    <source>
        <dbReference type="ARBA" id="ARBA00007160"/>
    </source>
</evidence>
<feature type="compositionally biased region" description="Basic and acidic residues" evidence="2">
    <location>
        <begin position="1"/>
        <end position="22"/>
    </location>
</feature>
<evidence type="ECO:0000313" key="6">
    <source>
        <dbReference type="Proteomes" id="UP001140949"/>
    </source>
</evidence>
<feature type="region of interest" description="Disordered" evidence="2">
    <location>
        <begin position="1"/>
        <end position="24"/>
    </location>
</feature>
<dbReference type="EMBL" id="JANAVB010025800">
    <property type="protein sequence ID" value="KAJ6819994.1"/>
    <property type="molecule type" value="Genomic_DNA"/>
</dbReference>
<gene>
    <name evidence="5" type="ORF">M6B38_252870</name>
    <name evidence="4" type="ORF">M6B38_398795</name>
</gene>
<dbReference type="EMBL" id="JANAVB010001399">
    <property type="protein sequence ID" value="KAJ6852896.1"/>
    <property type="molecule type" value="Genomic_DNA"/>
</dbReference>
<reference evidence="4" key="1">
    <citation type="journal article" date="2023" name="GigaByte">
        <title>Genome assembly of the bearded iris, Iris pallida Lam.</title>
        <authorList>
            <person name="Bruccoleri R.E."/>
            <person name="Oakeley E.J."/>
            <person name="Faust A.M.E."/>
            <person name="Altorfer M."/>
            <person name="Dessus-Babus S."/>
            <person name="Burckhardt D."/>
            <person name="Oertli M."/>
            <person name="Naumann U."/>
            <person name="Petersen F."/>
            <person name="Wong J."/>
        </authorList>
    </citation>
    <scope>NUCLEOTIDE SEQUENCE</scope>
    <source>
        <strain evidence="4">GSM-AAB239-AS_SAM_17_03QT</strain>
    </source>
</reference>
<accession>A0AAX6FUB7</accession>
<keyword evidence="3" id="KW-1133">Transmembrane helix</keyword>
<dbReference type="AlphaFoldDB" id="A0AAX6FUB7"/>
<feature type="transmembrane region" description="Helical" evidence="3">
    <location>
        <begin position="59"/>
        <end position="76"/>
    </location>
</feature>
<comment type="similarity">
    <text evidence="1">Belongs to the abscisic acid and water stress-induced protein family.</text>
</comment>
<organism evidence="4 6">
    <name type="scientific">Iris pallida</name>
    <name type="common">Sweet iris</name>
    <dbReference type="NCBI Taxonomy" id="29817"/>
    <lineage>
        <taxon>Eukaryota</taxon>
        <taxon>Viridiplantae</taxon>
        <taxon>Streptophyta</taxon>
        <taxon>Embryophyta</taxon>
        <taxon>Tracheophyta</taxon>
        <taxon>Spermatophyta</taxon>
        <taxon>Magnoliopsida</taxon>
        <taxon>Liliopsida</taxon>
        <taxon>Asparagales</taxon>
        <taxon>Iridaceae</taxon>
        <taxon>Iridoideae</taxon>
        <taxon>Irideae</taxon>
        <taxon>Iris</taxon>
    </lineage>
</organism>
<name>A0AAX6FUB7_IRIPA</name>
<dbReference type="InterPro" id="IPR003496">
    <property type="entry name" value="ABA_WDS"/>
</dbReference>
<evidence type="ECO:0000313" key="4">
    <source>
        <dbReference type="EMBL" id="KAJ6819994.1"/>
    </source>
</evidence>
<evidence type="ECO:0000313" key="5">
    <source>
        <dbReference type="EMBL" id="KAJ6852896.1"/>
    </source>
</evidence>
<keyword evidence="3" id="KW-0472">Membrane</keyword>
<sequence length="122" mass="14317">MAEEKHHLFHHHKEESHLEQEKHHKSKEHLGEMGAVAAGAFALVYMFTHISTYFFDCQLIFLTLIFLCGENPFLLWDSLFSYNFSFRISYNIQILCFGLYIVRKIMSLVLMVGLDSRSKTKI</sequence>
<dbReference type="Proteomes" id="UP001140949">
    <property type="component" value="Unassembled WGS sequence"/>
</dbReference>
<protein>
    <submittedName>
        <fullName evidence="4">Uncharacterized protein</fullName>
    </submittedName>
</protein>
<proteinExistence type="inferred from homology"/>
<dbReference type="Pfam" id="PF02496">
    <property type="entry name" value="ABA_WDS"/>
    <property type="match status" value="1"/>
</dbReference>
<keyword evidence="6" id="KW-1185">Reference proteome</keyword>
<comment type="caution">
    <text evidence="4">The sequence shown here is derived from an EMBL/GenBank/DDBJ whole genome shotgun (WGS) entry which is preliminary data.</text>
</comment>
<feature type="transmembrane region" description="Helical" evidence="3">
    <location>
        <begin position="88"/>
        <end position="114"/>
    </location>
</feature>
<keyword evidence="3" id="KW-0812">Transmembrane</keyword>
<evidence type="ECO:0000256" key="2">
    <source>
        <dbReference type="SAM" id="MobiDB-lite"/>
    </source>
</evidence>